<dbReference type="PANTHER" id="PTHR43133:SF8">
    <property type="entry name" value="RNA POLYMERASE SIGMA FACTOR HI_1459-RELATED"/>
    <property type="match status" value="1"/>
</dbReference>
<dbReference type="STRING" id="1798401.A2363_00275"/>
<dbReference type="Pfam" id="PF04542">
    <property type="entry name" value="Sigma70_r2"/>
    <property type="match status" value="1"/>
</dbReference>
<dbReference type="AlphaFoldDB" id="A0A1F6BDM7"/>
<dbReference type="InterPro" id="IPR036388">
    <property type="entry name" value="WH-like_DNA-bd_sf"/>
</dbReference>
<name>A0A1F6BDM7_9BACT</name>
<comment type="caution">
    <text evidence="8">The sequence shown here is derived from an EMBL/GenBank/DDBJ whole genome shotgun (WGS) entry which is preliminary data.</text>
</comment>
<reference evidence="8 9" key="1">
    <citation type="journal article" date="2016" name="Nat. Commun.">
        <title>Thousands of microbial genomes shed light on interconnected biogeochemical processes in an aquifer system.</title>
        <authorList>
            <person name="Anantharaman K."/>
            <person name="Brown C.T."/>
            <person name="Hug L.A."/>
            <person name="Sharon I."/>
            <person name="Castelle C.J."/>
            <person name="Probst A.J."/>
            <person name="Thomas B.C."/>
            <person name="Singh A."/>
            <person name="Wilkins M.J."/>
            <person name="Karaoz U."/>
            <person name="Brodie E.L."/>
            <person name="Williams K.H."/>
            <person name="Hubbard S.S."/>
            <person name="Banfield J.F."/>
        </authorList>
    </citation>
    <scope>NUCLEOTIDE SEQUENCE [LARGE SCALE GENOMIC DNA]</scope>
</reference>
<dbReference type="GO" id="GO:0016987">
    <property type="term" value="F:sigma factor activity"/>
    <property type="evidence" value="ECO:0007669"/>
    <property type="project" value="UniProtKB-KW"/>
</dbReference>
<dbReference type="PANTHER" id="PTHR43133">
    <property type="entry name" value="RNA POLYMERASE ECF-TYPE SIGMA FACTO"/>
    <property type="match status" value="1"/>
</dbReference>
<dbReference type="GO" id="GO:0006352">
    <property type="term" value="P:DNA-templated transcription initiation"/>
    <property type="evidence" value="ECO:0007669"/>
    <property type="project" value="InterPro"/>
</dbReference>
<dbReference type="Gene3D" id="1.10.10.10">
    <property type="entry name" value="Winged helix-like DNA-binding domain superfamily/Winged helix DNA-binding domain"/>
    <property type="match status" value="1"/>
</dbReference>
<organism evidence="8 9">
    <name type="scientific">Candidatus Gottesmanbacteria bacterium RIFOXYB1_FULL_47_11</name>
    <dbReference type="NCBI Taxonomy" id="1798401"/>
    <lineage>
        <taxon>Bacteria</taxon>
        <taxon>Candidatus Gottesmaniibacteriota</taxon>
    </lineage>
</organism>
<dbReference type="Gene3D" id="1.10.1740.10">
    <property type="match status" value="1"/>
</dbReference>
<accession>A0A1F6BDM7</accession>
<comment type="similarity">
    <text evidence="1">Belongs to the sigma-70 factor family. ECF subfamily.</text>
</comment>
<evidence type="ECO:0000313" key="9">
    <source>
        <dbReference type="Proteomes" id="UP000176186"/>
    </source>
</evidence>
<feature type="domain" description="RNA polymerase sigma-70 region 2" evidence="6">
    <location>
        <begin position="21"/>
        <end position="87"/>
    </location>
</feature>
<evidence type="ECO:0000256" key="2">
    <source>
        <dbReference type="ARBA" id="ARBA00023015"/>
    </source>
</evidence>
<proteinExistence type="inferred from homology"/>
<evidence type="ECO:0008006" key="10">
    <source>
        <dbReference type="Google" id="ProtNLM"/>
    </source>
</evidence>
<gene>
    <name evidence="8" type="ORF">A2363_00275</name>
</gene>
<dbReference type="Proteomes" id="UP000176186">
    <property type="component" value="Unassembled WGS sequence"/>
</dbReference>
<keyword evidence="3" id="KW-0731">Sigma factor</keyword>
<sequence length="179" mass="20936">MDDKELIRQILARDRRSLLAFYRRFAPKLSRFIRTKVGSPADAEEILQDTLYAFLEAIRDFEGKSNIQTFLFAICQHKIVDFYRRKKLRHAVFSQMPQLEALISPRMSPEDELDGVLIREKIQSVLGRLLPRYRQILTLKYIEGHSVGEIADKLTLTFKSAESQLFRARKAFVELFISI</sequence>
<dbReference type="SUPFAM" id="SSF88659">
    <property type="entry name" value="Sigma3 and sigma4 domains of RNA polymerase sigma factors"/>
    <property type="match status" value="1"/>
</dbReference>
<feature type="domain" description="RNA polymerase sigma factor 70 region 4 type 2" evidence="7">
    <location>
        <begin position="119"/>
        <end position="171"/>
    </location>
</feature>
<evidence type="ECO:0000313" key="8">
    <source>
        <dbReference type="EMBL" id="OGG34862.1"/>
    </source>
</evidence>
<dbReference type="InterPro" id="IPR013249">
    <property type="entry name" value="RNA_pol_sigma70_r4_t2"/>
</dbReference>
<dbReference type="Pfam" id="PF08281">
    <property type="entry name" value="Sigma70_r4_2"/>
    <property type="match status" value="1"/>
</dbReference>
<dbReference type="InterPro" id="IPR013324">
    <property type="entry name" value="RNA_pol_sigma_r3/r4-like"/>
</dbReference>
<dbReference type="EMBL" id="MFKE01000020">
    <property type="protein sequence ID" value="OGG34862.1"/>
    <property type="molecule type" value="Genomic_DNA"/>
</dbReference>
<dbReference type="NCBIfam" id="TIGR02937">
    <property type="entry name" value="sigma70-ECF"/>
    <property type="match status" value="1"/>
</dbReference>
<evidence type="ECO:0000256" key="1">
    <source>
        <dbReference type="ARBA" id="ARBA00010641"/>
    </source>
</evidence>
<evidence type="ECO:0000256" key="3">
    <source>
        <dbReference type="ARBA" id="ARBA00023082"/>
    </source>
</evidence>
<dbReference type="InterPro" id="IPR007627">
    <property type="entry name" value="RNA_pol_sigma70_r2"/>
</dbReference>
<keyword evidence="5" id="KW-0804">Transcription</keyword>
<evidence type="ECO:0000259" key="7">
    <source>
        <dbReference type="Pfam" id="PF08281"/>
    </source>
</evidence>
<evidence type="ECO:0000259" key="6">
    <source>
        <dbReference type="Pfam" id="PF04542"/>
    </source>
</evidence>
<evidence type="ECO:0000256" key="5">
    <source>
        <dbReference type="ARBA" id="ARBA00023163"/>
    </source>
</evidence>
<dbReference type="GO" id="GO:0003677">
    <property type="term" value="F:DNA binding"/>
    <property type="evidence" value="ECO:0007669"/>
    <property type="project" value="UniProtKB-KW"/>
</dbReference>
<dbReference type="SUPFAM" id="SSF88946">
    <property type="entry name" value="Sigma2 domain of RNA polymerase sigma factors"/>
    <property type="match status" value="1"/>
</dbReference>
<dbReference type="InterPro" id="IPR039425">
    <property type="entry name" value="RNA_pol_sigma-70-like"/>
</dbReference>
<keyword evidence="2" id="KW-0805">Transcription regulation</keyword>
<keyword evidence="4" id="KW-0238">DNA-binding</keyword>
<evidence type="ECO:0000256" key="4">
    <source>
        <dbReference type="ARBA" id="ARBA00023125"/>
    </source>
</evidence>
<protein>
    <recommendedName>
        <fullName evidence="10">RNA polymerase sigma factor</fullName>
    </recommendedName>
</protein>
<dbReference type="InterPro" id="IPR014284">
    <property type="entry name" value="RNA_pol_sigma-70_dom"/>
</dbReference>
<dbReference type="InterPro" id="IPR013325">
    <property type="entry name" value="RNA_pol_sigma_r2"/>
</dbReference>